<evidence type="ECO:0000256" key="4">
    <source>
        <dbReference type="ARBA" id="ARBA00022833"/>
    </source>
</evidence>
<keyword evidence="5" id="KW-0539">Nucleus</keyword>
<dbReference type="eggNOG" id="ENOG502R5Q8">
    <property type="taxonomic scope" value="Eukaryota"/>
</dbReference>
<dbReference type="PROSITE" id="PS00028">
    <property type="entry name" value="ZINC_FINGER_C2H2_1"/>
    <property type="match status" value="1"/>
</dbReference>
<keyword evidence="3 6" id="KW-0863">Zinc-finger</keyword>
<feature type="region of interest" description="Disordered" evidence="7">
    <location>
        <begin position="1"/>
        <end position="34"/>
    </location>
</feature>
<dbReference type="OMA" id="CFQASHT"/>
<evidence type="ECO:0000256" key="1">
    <source>
        <dbReference type="ARBA" id="ARBA00004123"/>
    </source>
</evidence>
<dbReference type="PANTHER" id="PTHR47287">
    <property type="entry name" value="C2H2 AND C2HC ZINC FINGERS SUPERFAMILY PROTEIN"/>
    <property type="match status" value="1"/>
</dbReference>
<keyword evidence="2" id="KW-0479">Metal-binding</keyword>
<evidence type="ECO:0000256" key="7">
    <source>
        <dbReference type="SAM" id="MobiDB-lite"/>
    </source>
</evidence>
<feature type="domain" description="C2H2-type" evidence="8">
    <location>
        <begin position="38"/>
        <end position="65"/>
    </location>
</feature>
<dbReference type="KEGG" id="boe:106318676"/>
<dbReference type="STRING" id="109376.A0A0D3E0V9"/>
<evidence type="ECO:0000256" key="5">
    <source>
        <dbReference type="ARBA" id="ARBA00023242"/>
    </source>
</evidence>
<organism evidence="9 10">
    <name type="scientific">Brassica oleracea var. oleracea</name>
    <dbReference type="NCBI Taxonomy" id="109376"/>
    <lineage>
        <taxon>Eukaryota</taxon>
        <taxon>Viridiplantae</taxon>
        <taxon>Streptophyta</taxon>
        <taxon>Embryophyta</taxon>
        <taxon>Tracheophyta</taxon>
        <taxon>Spermatophyta</taxon>
        <taxon>Magnoliopsida</taxon>
        <taxon>eudicotyledons</taxon>
        <taxon>Gunneridae</taxon>
        <taxon>Pentapetalae</taxon>
        <taxon>rosids</taxon>
        <taxon>malvids</taxon>
        <taxon>Brassicales</taxon>
        <taxon>Brassicaceae</taxon>
        <taxon>Brassiceae</taxon>
        <taxon>Brassica</taxon>
    </lineage>
</organism>
<dbReference type="AlphaFoldDB" id="A0A0D3E0V9"/>
<dbReference type="InterPro" id="IPR044246">
    <property type="entry name" value="ZFP3-like"/>
</dbReference>
<proteinExistence type="predicted"/>
<comment type="subcellular location">
    <subcellularLocation>
        <location evidence="1">Nucleus</location>
    </subcellularLocation>
</comment>
<accession>A0A0D3E0V9</accession>
<dbReference type="GO" id="GO:0009788">
    <property type="term" value="P:negative regulation of abscisic acid-activated signaling pathway"/>
    <property type="evidence" value="ECO:0007669"/>
    <property type="project" value="InterPro"/>
</dbReference>
<dbReference type="InterPro" id="IPR036236">
    <property type="entry name" value="Znf_C2H2_sf"/>
</dbReference>
<evidence type="ECO:0000256" key="3">
    <source>
        <dbReference type="ARBA" id="ARBA00022771"/>
    </source>
</evidence>
<keyword evidence="10" id="KW-1185">Reference proteome</keyword>
<keyword evidence="4" id="KW-0862">Zinc</keyword>
<dbReference type="PANTHER" id="PTHR47287:SF15">
    <property type="entry name" value="ZINC FINGER PROTEIN 3-LIKE"/>
    <property type="match status" value="1"/>
</dbReference>
<dbReference type="PROSITE" id="PS50157">
    <property type="entry name" value="ZINC_FINGER_C2H2_2"/>
    <property type="match status" value="1"/>
</dbReference>
<dbReference type="Proteomes" id="UP000032141">
    <property type="component" value="Chromosome C9"/>
</dbReference>
<dbReference type="GO" id="GO:0008270">
    <property type="term" value="F:zinc ion binding"/>
    <property type="evidence" value="ECO:0007669"/>
    <property type="project" value="UniProtKB-KW"/>
</dbReference>
<reference evidence="9 10" key="1">
    <citation type="journal article" date="2014" name="Genome Biol.">
        <title>Transcriptome and methylome profiling reveals relics of genome dominance in the mesopolyploid Brassica oleracea.</title>
        <authorList>
            <person name="Parkin I.A."/>
            <person name="Koh C."/>
            <person name="Tang H."/>
            <person name="Robinson S.J."/>
            <person name="Kagale S."/>
            <person name="Clarke W.E."/>
            <person name="Town C.D."/>
            <person name="Nixon J."/>
            <person name="Krishnakumar V."/>
            <person name="Bidwell S.L."/>
            <person name="Denoeud F."/>
            <person name="Belcram H."/>
            <person name="Links M.G."/>
            <person name="Just J."/>
            <person name="Clarke C."/>
            <person name="Bender T."/>
            <person name="Huebert T."/>
            <person name="Mason A.S."/>
            <person name="Pires J.C."/>
            <person name="Barker G."/>
            <person name="Moore J."/>
            <person name="Walley P.G."/>
            <person name="Manoli S."/>
            <person name="Batley J."/>
            <person name="Edwards D."/>
            <person name="Nelson M.N."/>
            <person name="Wang X."/>
            <person name="Paterson A.H."/>
            <person name="King G."/>
            <person name="Bancroft I."/>
            <person name="Chalhoub B."/>
            <person name="Sharpe A.G."/>
        </authorList>
    </citation>
    <scope>NUCLEOTIDE SEQUENCE</scope>
    <source>
        <strain evidence="9 10">cv. TO1000</strain>
    </source>
</reference>
<evidence type="ECO:0000313" key="9">
    <source>
        <dbReference type="EnsemblPlants" id="Bo9g009640.1"/>
    </source>
</evidence>
<sequence>MEEDHQHHLEEEEEEEDQIMPTKEANKTDEDTSSSRLFPCLFCSRKFHSSQALGGHQNAHKKERTDARRAKRAYDFVNNNDLLHTLPVFLSSPSPHGPHHLTILSYPSSASIGCFQASHTDLPIFRSNGAHVVLASSHQGRDNKGGYLGQKRVQILDHNCNVVNSEDGQSQCFDLSLHL</sequence>
<dbReference type="GeneID" id="106318676"/>
<evidence type="ECO:0000256" key="6">
    <source>
        <dbReference type="PROSITE-ProRule" id="PRU00042"/>
    </source>
</evidence>
<name>A0A0D3E0V9_BRAOL</name>
<dbReference type="RefSeq" id="XP_013612214.1">
    <property type="nucleotide sequence ID" value="XM_013756760.1"/>
</dbReference>
<dbReference type="OrthoDB" id="1915958at2759"/>
<dbReference type="HOGENOM" id="CLU_090167_0_0_1"/>
<dbReference type="SUPFAM" id="SSF57667">
    <property type="entry name" value="beta-beta-alpha zinc fingers"/>
    <property type="match status" value="1"/>
</dbReference>
<evidence type="ECO:0000313" key="10">
    <source>
        <dbReference type="Proteomes" id="UP000032141"/>
    </source>
</evidence>
<dbReference type="Gene3D" id="3.30.160.60">
    <property type="entry name" value="Classic Zinc Finger"/>
    <property type="match status" value="1"/>
</dbReference>
<dbReference type="EnsemblPlants" id="Bo9g009640.1">
    <property type="protein sequence ID" value="Bo9g009640.1"/>
    <property type="gene ID" value="Bo9g009640"/>
</dbReference>
<dbReference type="GO" id="GO:0005634">
    <property type="term" value="C:nucleus"/>
    <property type="evidence" value="ECO:0007669"/>
    <property type="project" value="UniProtKB-SubCell"/>
</dbReference>
<evidence type="ECO:0000259" key="8">
    <source>
        <dbReference type="PROSITE" id="PS50157"/>
    </source>
</evidence>
<feature type="compositionally biased region" description="Basic and acidic residues" evidence="7">
    <location>
        <begin position="1"/>
        <end position="10"/>
    </location>
</feature>
<dbReference type="Gramene" id="Bo9g009640.1">
    <property type="protein sequence ID" value="Bo9g009640.1"/>
    <property type="gene ID" value="Bo9g009640"/>
</dbReference>
<dbReference type="InterPro" id="IPR013087">
    <property type="entry name" value="Znf_C2H2_type"/>
</dbReference>
<reference evidence="9" key="2">
    <citation type="submission" date="2015-03" db="UniProtKB">
        <authorList>
            <consortium name="EnsemblPlants"/>
        </authorList>
    </citation>
    <scope>IDENTIFICATION</scope>
</reference>
<protein>
    <recommendedName>
        <fullName evidence="8">C2H2-type domain-containing protein</fullName>
    </recommendedName>
</protein>
<evidence type="ECO:0000256" key="2">
    <source>
        <dbReference type="ARBA" id="ARBA00022723"/>
    </source>
</evidence>